<dbReference type="Proteomes" id="UP000008177">
    <property type="component" value="Unplaced contigs"/>
</dbReference>
<accession>G2XTH3</accession>
<proteinExistence type="predicted"/>
<evidence type="ECO:0000313" key="2">
    <source>
        <dbReference type="Proteomes" id="UP000008177"/>
    </source>
</evidence>
<gene>
    <name evidence="1" type="ORF">BofuT4_uP062390.1</name>
</gene>
<sequence>MADSSINSLTMASTNDADLRRCSDKTRGHSKYSILPSIVCVKTKSFIDRVRIARKEAED</sequence>
<evidence type="ECO:0000313" key="1">
    <source>
        <dbReference type="EMBL" id="CCD33841.1"/>
    </source>
</evidence>
<name>G2XTH3_BOTF4</name>
<dbReference type="AlphaFoldDB" id="G2XTH3"/>
<dbReference type="InParanoid" id="G2XTH3"/>
<reference evidence="2" key="1">
    <citation type="journal article" date="2011" name="PLoS Genet.">
        <title>Genomic analysis of the necrotrophic fungal pathogens Sclerotinia sclerotiorum and Botrytis cinerea.</title>
        <authorList>
            <person name="Amselem J."/>
            <person name="Cuomo C.A."/>
            <person name="van Kan J.A."/>
            <person name="Viaud M."/>
            <person name="Benito E.P."/>
            <person name="Couloux A."/>
            <person name="Coutinho P.M."/>
            <person name="de Vries R.P."/>
            <person name="Dyer P.S."/>
            <person name="Fillinger S."/>
            <person name="Fournier E."/>
            <person name="Gout L."/>
            <person name="Hahn M."/>
            <person name="Kohn L."/>
            <person name="Lapalu N."/>
            <person name="Plummer K.M."/>
            <person name="Pradier J.M."/>
            <person name="Quevillon E."/>
            <person name="Sharon A."/>
            <person name="Simon A."/>
            <person name="ten Have A."/>
            <person name="Tudzynski B."/>
            <person name="Tudzynski P."/>
            <person name="Wincker P."/>
            <person name="Andrew M."/>
            <person name="Anthouard V."/>
            <person name="Beever R.E."/>
            <person name="Beffa R."/>
            <person name="Benoit I."/>
            <person name="Bouzid O."/>
            <person name="Brault B."/>
            <person name="Chen Z."/>
            <person name="Choquer M."/>
            <person name="Collemare J."/>
            <person name="Cotton P."/>
            <person name="Danchin E.G."/>
            <person name="Da Silva C."/>
            <person name="Gautier A."/>
            <person name="Giraud C."/>
            <person name="Giraud T."/>
            <person name="Gonzalez C."/>
            <person name="Grossetete S."/>
            <person name="Guldener U."/>
            <person name="Henrissat B."/>
            <person name="Howlett B.J."/>
            <person name="Kodira C."/>
            <person name="Kretschmer M."/>
            <person name="Lappartient A."/>
            <person name="Leroch M."/>
            <person name="Levis C."/>
            <person name="Mauceli E."/>
            <person name="Neuveglise C."/>
            <person name="Oeser B."/>
            <person name="Pearson M."/>
            <person name="Poulain J."/>
            <person name="Poussereau N."/>
            <person name="Quesneville H."/>
            <person name="Rascle C."/>
            <person name="Schumacher J."/>
            <person name="Segurens B."/>
            <person name="Sexton A."/>
            <person name="Silva E."/>
            <person name="Sirven C."/>
            <person name="Soanes D.M."/>
            <person name="Talbot N.J."/>
            <person name="Templeton M."/>
            <person name="Yandava C."/>
            <person name="Yarden O."/>
            <person name="Zeng Q."/>
            <person name="Rollins J.A."/>
            <person name="Lebrun M.H."/>
            <person name="Dickman M."/>
        </authorList>
    </citation>
    <scope>NUCLEOTIDE SEQUENCE [LARGE SCALE GENOMIC DNA]</scope>
    <source>
        <strain evidence="2">T4</strain>
    </source>
</reference>
<organism evidence="1 2">
    <name type="scientific">Botryotinia fuckeliana (strain T4)</name>
    <name type="common">Noble rot fungus</name>
    <name type="synonym">Botrytis cinerea</name>
    <dbReference type="NCBI Taxonomy" id="999810"/>
    <lineage>
        <taxon>Eukaryota</taxon>
        <taxon>Fungi</taxon>
        <taxon>Dikarya</taxon>
        <taxon>Ascomycota</taxon>
        <taxon>Pezizomycotina</taxon>
        <taxon>Leotiomycetes</taxon>
        <taxon>Helotiales</taxon>
        <taxon>Sclerotiniaceae</taxon>
        <taxon>Botrytis</taxon>
    </lineage>
</organism>
<protein>
    <submittedName>
        <fullName evidence="1">Uncharacterized protein</fullName>
    </submittedName>
</protein>
<dbReference type="EMBL" id="FQ790266">
    <property type="protein sequence ID" value="CCD33841.1"/>
    <property type="molecule type" value="Genomic_DNA"/>
</dbReference>
<dbReference type="HOGENOM" id="CLU_2960446_0_0_1"/>